<gene>
    <name evidence="3" type="ORF">KGF57_002322</name>
</gene>
<keyword evidence="1" id="KW-0175">Coiled coil</keyword>
<evidence type="ECO:0000256" key="1">
    <source>
        <dbReference type="SAM" id="Coils"/>
    </source>
</evidence>
<evidence type="ECO:0000313" key="3">
    <source>
        <dbReference type="EMBL" id="KAI5958888.1"/>
    </source>
</evidence>
<organism evidence="3 4">
    <name type="scientific">Candida theae</name>
    <dbReference type="NCBI Taxonomy" id="1198502"/>
    <lineage>
        <taxon>Eukaryota</taxon>
        <taxon>Fungi</taxon>
        <taxon>Dikarya</taxon>
        <taxon>Ascomycota</taxon>
        <taxon>Saccharomycotina</taxon>
        <taxon>Pichiomycetes</taxon>
        <taxon>Debaryomycetaceae</taxon>
        <taxon>Candida/Lodderomyces clade</taxon>
        <taxon>Candida</taxon>
    </lineage>
</organism>
<feature type="region of interest" description="Disordered" evidence="2">
    <location>
        <begin position="1"/>
        <end position="59"/>
    </location>
</feature>
<name>A0AAD5BFN8_9ASCO</name>
<evidence type="ECO:0000256" key="2">
    <source>
        <dbReference type="SAM" id="MobiDB-lite"/>
    </source>
</evidence>
<feature type="region of interest" description="Disordered" evidence="2">
    <location>
        <begin position="427"/>
        <end position="496"/>
    </location>
</feature>
<dbReference type="GeneID" id="76150381"/>
<dbReference type="EMBL" id="JAIHNG010000115">
    <property type="protein sequence ID" value="KAI5958888.1"/>
    <property type="molecule type" value="Genomic_DNA"/>
</dbReference>
<feature type="coiled-coil region" evidence="1">
    <location>
        <begin position="75"/>
        <end position="245"/>
    </location>
</feature>
<feature type="coiled-coil region" evidence="1">
    <location>
        <begin position="271"/>
        <end position="365"/>
    </location>
</feature>
<keyword evidence="4" id="KW-1185">Reference proteome</keyword>
<feature type="compositionally biased region" description="Polar residues" evidence="2">
    <location>
        <begin position="451"/>
        <end position="472"/>
    </location>
</feature>
<protein>
    <submittedName>
        <fullName evidence="3">Uncharacterized protein</fullName>
    </submittedName>
</protein>
<proteinExistence type="predicted"/>
<dbReference type="PANTHER" id="PTHR34707">
    <property type="entry name" value="VIMENTIN-TYPE INTERMEDIATE FILAMENT-ASSOCIATED COILED-COIL PROTEIN"/>
    <property type="match status" value="1"/>
</dbReference>
<accession>A0AAD5BFN8</accession>
<feature type="compositionally biased region" description="Low complexity" evidence="2">
    <location>
        <begin position="485"/>
        <end position="496"/>
    </location>
</feature>
<dbReference type="RefSeq" id="XP_051609231.1">
    <property type="nucleotide sequence ID" value="XM_051751624.1"/>
</dbReference>
<dbReference type="PANTHER" id="PTHR34707:SF1">
    <property type="entry name" value="VIMENTIN-TYPE INTERMEDIATE FILAMENT-ASSOCIATED COILED-COIL PROTEIN"/>
    <property type="match status" value="1"/>
</dbReference>
<comment type="caution">
    <text evidence="3">The sequence shown here is derived from an EMBL/GenBank/DDBJ whole genome shotgun (WGS) entry which is preliminary data.</text>
</comment>
<dbReference type="GO" id="GO:0045098">
    <property type="term" value="C:type III intermediate filament"/>
    <property type="evidence" value="ECO:0007669"/>
    <property type="project" value="TreeGrafter"/>
</dbReference>
<sequence>MSLPTYALPTVSSSRRAPSKKFSGNRSPVSAQKARSVPRATIDRNYTVRKPPVPRRPNTDTKIIETLKNEQRISKQKYADSISEIKNEIANFKQETSQMVNAYQDLRLKLDVLAKANEEKEAIVVATREENTRIVNELTQMEQKVTQYEQVKIKQQEETERLEQELQNTQRKVSDEKEQNQKLVDRIRQLNIEIAEDKKLLASNDFDIGQIQKELAQKEKEIAQKDSEIERSKGLEQELSDLKQAHQLEADTTSSQLSTLKADNSAKQIKIDNLNSVVMSLDQEVQELNNAKQALQDQLKSNHEAAIAKQQELQSEKEDLSNKLESKTHQLKTKIETISQLEKTVSDSKEQYKQLQDQFAKKQEHYRNKISELKRSHELAIAGKDAEIRKLKSSPTKLGLSDDLNGNLFNERSSPWFNPNEIFNDSVVETKSPERSPNKNSGKSDKHKSRSATPKHTPTKNVLQPSSQYNSVPLSSGKIKKKSGSNKSSPLKSIKA</sequence>
<dbReference type="AlphaFoldDB" id="A0AAD5BFN8"/>
<evidence type="ECO:0000313" key="4">
    <source>
        <dbReference type="Proteomes" id="UP001204833"/>
    </source>
</evidence>
<reference evidence="3 4" key="1">
    <citation type="journal article" date="2022" name="DNA Res.">
        <title>Genome analysis of five recently described species of the CUG-Ser clade uncovers Candida theae as a new hybrid lineage with pathogenic potential in the Candida parapsilosis species complex.</title>
        <authorList>
            <person name="Mixao V."/>
            <person name="Del Olmo V."/>
            <person name="Hegedusova E."/>
            <person name="Saus E."/>
            <person name="Pryszcz L."/>
            <person name="Cillingova A."/>
            <person name="Nosek J."/>
            <person name="Gabaldon T."/>
        </authorList>
    </citation>
    <scope>NUCLEOTIDE SEQUENCE [LARGE SCALE GENOMIC DNA]</scope>
    <source>
        <strain evidence="3 4">CBS 12239</strain>
    </source>
</reference>
<dbReference type="Proteomes" id="UP001204833">
    <property type="component" value="Unassembled WGS sequence"/>
</dbReference>
<feature type="compositionally biased region" description="Polar residues" evidence="2">
    <location>
        <begin position="10"/>
        <end position="30"/>
    </location>
</feature>